<name>I0GRR4_SELRL</name>
<dbReference type="InterPro" id="IPR003715">
    <property type="entry name" value="Poly_export_N"/>
</dbReference>
<evidence type="ECO:0000256" key="10">
    <source>
        <dbReference type="ARBA" id="ARBA00023114"/>
    </source>
</evidence>
<keyword evidence="8" id="KW-0625">Polysaccharide transport</keyword>
<feature type="chain" id="PRO_5003628215" evidence="15">
    <location>
        <begin position="23"/>
        <end position="239"/>
    </location>
</feature>
<dbReference type="Proteomes" id="UP000007887">
    <property type="component" value="Chromosome"/>
</dbReference>
<evidence type="ECO:0000256" key="15">
    <source>
        <dbReference type="SAM" id="SignalP"/>
    </source>
</evidence>
<evidence type="ECO:0000256" key="8">
    <source>
        <dbReference type="ARBA" id="ARBA00023047"/>
    </source>
</evidence>
<evidence type="ECO:0000256" key="14">
    <source>
        <dbReference type="ARBA" id="ARBA00023288"/>
    </source>
</evidence>
<feature type="domain" description="Polysaccharide export protein N-terminal" evidence="16">
    <location>
        <begin position="45"/>
        <end position="126"/>
    </location>
</feature>
<comment type="subcellular location">
    <subcellularLocation>
        <location evidence="1">Cell outer membrane</location>
        <topology evidence="1">Multi-pass membrane protein</topology>
    </subcellularLocation>
</comment>
<dbReference type="HOGENOM" id="CLU_038343_3_2_9"/>
<gene>
    <name evidence="18" type="ordered locus">SELR_17430</name>
</gene>
<evidence type="ECO:0000259" key="16">
    <source>
        <dbReference type="Pfam" id="PF02563"/>
    </source>
</evidence>
<keyword evidence="3" id="KW-0813">Transport</keyword>
<evidence type="ECO:0000256" key="5">
    <source>
        <dbReference type="ARBA" id="ARBA00022597"/>
    </source>
</evidence>
<keyword evidence="11" id="KW-0472">Membrane</keyword>
<keyword evidence="14" id="KW-0449">Lipoprotein</keyword>
<dbReference type="InterPro" id="IPR054765">
    <property type="entry name" value="SLBB_dom"/>
</dbReference>
<evidence type="ECO:0000313" key="19">
    <source>
        <dbReference type="Proteomes" id="UP000007887"/>
    </source>
</evidence>
<dbReference type="KEGG" id="sri:SELR_17430"/>
<evidence type="ECO:0000256" key="12">
    <source>
        <dbReference type="ARBA" id="ARBA00023139"/>
    </source>
</evidence>
<keyword evidence="10" id="KW-0626">Porin</keyword>
<evidence type="ECO:0000256" key="13">
    <source>
        <dbReference type="ARBA" id="ARBA00023237"/>
    </source>
</evidence>
<dbReference type="Gene3D" id="3.10.560.10">
    <property type="entry name" value="Outer membrane lipoprotein wza domain like"/>
    <property type="match status" value="1"/>
</dbReference>
<dbReference type="GO" id="GO:0015288">
    <property type="term" value="F:porin activity"/>
    <property type="evidence" value="ECO:0007669"/>
    <property type="project" value="UniProtKB-KW"/>
</dbReference>
<evidence type="ECO:0000256" key="6">
    <source>
        <dbReference type="ARBA" id="ARBA00022692"/>
    </source>
</evidence>
<feature type="signal peptide" evidence="15">
    <location>
        <begin position="1"/>
        <end position="22"/>
    </location>
</feature>
<evidence type="ECO:0000256" key="3">
    <source>
        <dbReference type="ARBA" id="ARBA00022448"/>
    </source>
</evidence>
<dbReference type="GO" id="GO:0015159">
    <property type="term" value="F:polysaccharide transmembrane transporter activity"/>
    <property type="evidence" value="ECO:0007669"/>
    <property type="project" value="InterPro"/>
</dbReference>
<evidence type="ECO:0000313" key="18">
    <source>
        <dbReference type="EMBL" id="BAL83451.1"/>
    </source>
</evidence>
<keyword evidence="6" id="KW-0812">Transmembrane</keyword>
<dbReference type="eggNOG" id="COG1596">
    <property type="taxonomic scope" value="Bacteria"/>
</dbReference>
<evidence type="ECO:0000256" key="2">
    <source>
        <dbReference type="ARBA" id="ARBA00009450"/>
    </source>
</evidence>
<feature type="domain" description="SLBB" evidence="17">
    <location>
        <begin position="133"/>
        <end position="211"/>
    </location>
</feature>
<sequence length="239" mass="26035">MKKELLVISTLLTLAQPVSVMAGSSDAAAQEMASAQPAVQSPQRAQNKEYTLRPGDELNISVLQDERISNAPNSVATPYVVRPDGRLSLPYVGSLDVTGMTIDEVTSLLTQALSRYYVNPEVTVNLTKMGAVRVYVFGEVKNPGVVELTKSHTIVDAIGSAGSFTADAAKKKVILVRKEDQQNMINVDFNAMITKGDMTQNYELQEGDILYLTRNHRITFARDIAPLIAAAYNISKISD</sequence>
<dbReference type="Gene3D" id="3.30.1950.10">
    <property type="entry name" value="wza like domain"/>
    <property type="match status" value="1"/>
</dbReference>
<protein>
    <submittedName>
        <fullName evidence="18">Putative polysaccharide export protein</fullName>
    </submittedName>
</protein>
<keyword evidence="13" id="KW-0998">Cell outer membrane</keyword>
<dbReference type="PATRIC" id="fig|927704.6.peg.1805"/>
<keyword evidence="4" id="KW-1134">Transmembrane beta strand</keyword>
<dbReference type="InterPro" id="IPR049712">
    <property type="entry name" value="Poly_export"/>
</dbReference>
<dbReference type="EMBL" id="AP012292">
    <property type="protein sequence ID" value="BAL83451.1"/>
    <property type="molecule type" value="Genomic_DNA"/>
</dbReference>
<keyword evidence="12" id="KW-0564">Palmitate</keyword>
<evidence type="ECO:0000256" key="11">
    <source>
        <dbReference type="ARBA" id="ARBA00023136"/>
    </source>
</evidence>
<dbReference type="GO" id="GO:0046930">
    <property type="term" value="C:pore complex"/>
    <property type="evidence" value="ECO:0007669"/>
    <property type="project" value="UniProtKB-KW"/>
</dbReference>
<proteinExistence type="inferred from homology"/>
<accession>I0GRR4</accession>
<dbReference type="PANTHER" id="PTHR33619">
    <property type="entry name" value="POLYSACCHARIDE EXPORT PROTEIN GFCE-RELATED"/>
    <property type="match status" value="1"/>
</dbReference>
<reference evidence="18 19" key="1">
    <citation type="submission" date="2011-10" db="EMBL/GenBank/DDBJ databases">
        <title>Whole genome sequence of Selenomonas ruminantium subsp. lactilytica TAM6421.</title>
        <authorList>
            <person name="Oguchi A."/>
            <person name="Ankai A."/>
            <person name="Kaneko J."/>
            <person name="Yamada-Narita S."/>
            <person name="Fukui S."/>
            <person name="Takahashi M."/>
            <person name="Onodera T."/>
            <person name="Kojima S."/>
            <person name="Fushimi T."/>
            <person name="Abe N."/>
            <person name="Kamio Y."/>
            <person name="Yamazaki S."/>
            <person name="Fujita N."/>
        </authorList>
    </citation>
    <scope>NUCLEOTIDE SEQUENCE [LARGE SCALE GENOMIC DNA]</scope>
    <source>
        <strain evidence="19">NBRC 103574 / TAM6421</strain>
    </source>
</reference>
<evidence type="ECO:0000256" key="1">
    <source>
        <dbReference type="ARBA" id="ARBA00004571"/>
    </source>
</evidence>
<evidence type="ECO:0000256" key="7">
    <source>
        <dbReference type="ARBA" id="ARBA00022729"/>
    </source>
</evidence>
<dbReference type="Pfam" id="PF22461">
    <property type="entry name" value="SLBB_2"/>
    <property type="match status" value="1"/>
</dbReference>
<dbReference type="RefSeq" id="WP_014424884.1">
    <property type="nucleotide sequence ID" value="NC_017068.1"/>
</dbReference>
<dbReference type="PANTHER" id="PTHR33619:SF3">
    <property type="entry name" value="POLYSACCHARIDE EXPORT PROTEIN GFCE-RELATED"/>
    <property type="match status" value="1"/>
</dbReference>
<keyword evidence="7 15" id="KW-0732">Signal</keyword>
<dbReference type="GO" id="GO:0006811">
    <property type="term" value="P:monoatomic ion transport"/>
    <property type="evidence" value="ECO:0007669"/>
    <property type="project" value="UniProtKB-KW"/>
</dbReference>
<dbReference type="AlphaFoldDB" id="I0GRR4"/>
<keyword evidence="9" id="KW-0406">Ion transport</keyword>
<evidence type="ECO:0000256" key="4">
    <source>
        <dbReference type="ARBA" id="ARBA00022452"/>
    </source>
</evidence>
<evidence type="ECO:0000259" key="17">
    <source>
        <dbReference type="Pfam" id="PF22461"/>
    </source>
</evidence>
<organism evidence="18 19">
    <name type="scientific">Selenomonas ruminantium subsp. lactilytica (strain NBRC 103574 / TAM6421)</name>
    <dbReference type="NCBI Taxonomy" id="927704"/>
    <lineage>
        <taxon>Bacteria</taxon>
        <taxon>Bacillati</taxon>
        <taxon>Bacillota</taxon>
        <taxon>Negativicutes</taxon>
        <taxon>Selenomonadales</taxon>
        <taxon>Selenomonadaceae</taxon>
        <taxon>Selenomonas</taxon>
    </lineage>
</organism>
<dbReference type="GO" id="GO:0009279">
    <property type="term" value="C:cell outer membrane"/>
    <property type="evidence" value="ECO:0007669"/>
    <property type="project" value="UniProtKB-SubCell"/>
</dbReference>
<dbReference type="Pfam" id="PF02563">
    <property type="entry name" value="Poly_export"/>
    <property type="match status" value="1"/>
</dbReference>
<evidence type="ECO:0000256" key="9">
    <source>
        <dbReference type="ARBA" id="ARBA00023065"/>
    </source>
</evidence>
<comment type="similarity">
    <text evidence="2">Belongs to the BexD/CtrA/VexA family.</text>
</comment>
<keyword evidence="5" id="KW-0762">Sugar transport</keyword>